<feature type="compositionally biased region" description="Basic and acidic residues" evidence="1">
    <location>
        <begin position="696"/>
        <end position="715"/>
    </location>
</feature>
<name>C9STF2_VERA1</name>
<feature type="compositionally biased region" description="Pro residues" evidence="1">
    <location>
        <begin position="265"/>
        <end position="277"/>
    </location>
</feature>
<dbReference type="Proteomes" id="UP000008698">
    <property type="component" value="Unassembled WGS sequence"/>
</dbReference>
<feature type="compositionally biased region" description="Low complexity" evidence="1">
    <location>
        <begin position="27"/>
        <end position="47"/>
    </location>
</feature>
<feature type="compositionally biased region" description="Pro residues" evidence="1">
    <location>
        <begin position="194"/>
        <end position="214"/>
    </location>
</feature>
<dbReference type="OrthoDB" id="5367052at2759"/>
<feature type="compositionally biased region" description="Pro residues" evidence="1">
    <location>
        <begin position="295"/>
        <end position="305"/>
    </location>
</feature>
<feature type="compositionally biased region" description="Low complexity" evidence="1">
    <location>
        <begin position="278"/>
        <end position="291"/>
    </location>
</feature>
<organism evidence="3">
    <name type="scientific">Verticillium alfalfae (strain VaMs.102 / ATCC MYA-4576 / FGSC 10136)</name>
    <name type="common">Verticillium wilt of alfalfa</name>
    <name type="synonym">Verticillium albo-atrum</name>
    <dbReference type="NCBI Taxonomy" id="526221"/>
    <lineage>
        <taxon>Eukaryota</taxon>
        <taxon>Fungi</taxon>
        <taxon>Dikarya</taxon>
        <taxon>Ascomycota</taxon>
        <taxon>Pezizomycotina</taxon>
        <taxon>Sordariomycetes</taxon>
        <taxon>Hypocreomycetidae</taxon>
        <taxon>Glomerellales</taxon>
        <taxon>Plectosphaerellaceae</taxon>
        <taxon>Verticillium</taxon>
    </lineage>
</organism>
<evidence type="ECO:0000256" key="1">
    <source>
        <dbReference type="SAM" id="MobiDB-lite"/>
    </source>
</evidence>
<feature type="region of interest" description="Disordered" evidence="1">
    <location>
        <begin position="108"/>
        <end position="358"/>
    </location>
</feature>
<feature type="compositionally biased region" description="Polar residues" evidence="1">
    <location>
        <begin position="125"/>
        <end position="141"/>
    </location>
</feature>
<feature type="compositionally biased region" description="Polar residues" evidence="1">
    <location>
        <begin position="837"/>
        <end position="849"/>
    </location>
</feature>
<keyword evidence="3" id="KW-1185">Reference proteome</keyword>
<feature type="compositionally biased region" description="Polar residues" evidence="1">
    <location>
        <begin position="48"/>
        <end position="58"/>
    </location>
</feature>
<feature type="compositionally biased region" description="Polar residues" evidence="1">
    <location>
        <begin position="222"/>
        <end position="232"/>
    </location>
</feature>
<accession>C9STF2</accession>
<feature type="compositionally biased region" description="Low complexity" evidence="1">
    <location>
        <begin position="247"/>
        <end position="264"/>
    </location>
</feature>
<feature type="compositionally biased region" description="Basic and acidic residues" evidence="1">
    <location>
        <begin position="376"/>
        <end position="389"/>
    </location>
</feature>
<feature type="compositionally biased region" description="Polar residues" evidence="1">
    <location>
        <begin position="599"/>
        <end position="611"/>
    </location>
</feature>
<feature type="region of interest" description="Disordered" evidence="1">
    <location>
        <begin position="1"/>
        <end position="58"/>
    </location>
</feature>
<feature type="compositionally biased region" description="Low complexity" evidence="1">
    <location>
        <begin position="658"/>
        <end position="669"/>
    </location>
</feature>
<feature type="compositionally biased region" description="Basic and acidic residues" evidence="1">
    <location>
        <begin position="822"/>
        <end position="835"/>
    </location>
</feature>
<proteinExistence type="predicted"/>
<dbReference type="EMBL" id="DS985224">
    <property type="protein sequence ID" value="EEY22067.1"/>
    <property type="molecule type" value="Genomic_DNA"/>
</dbReference>
<feature type="compositionally biased region" description="Polar residues" evidence="1">
    <location>
        <begin position="342"/>
        <end position="358"/>
    </location>
</feature>
<feature type="compositionally biased region" description="Polar residues" evidence="1">
    <location>
        <begin position="648"/>
        <end position="657"/>
    </location>
</feature>
<feature type="region of interest" description="Disordered" evidence="1">
    <location>
        <begin position="1278"/>
        <end position="1303"/>
    </location>
</feature>
<feature type="compositionally biased region" description="Low complexity" evidence="1">
    <location>
        <begin position="764"/>
        <end position="776"/>
    </location>
</feature>
<sequence>MSNPRDPSRLRQGLNPLLTTSLGGYHQSAAPLSAVSLSSTSHLQSAQPTPTTGSAIQPYNPQEWIASPAAGPERTHQFPETQSGTHPFTSLLWARVPCRRSTAELTIQLVSPPPPPPYSPPWNQRPVSSVFESSPAANTSAARVPPSNVHRPSPEPVANTSFPPPPGANGRGGSRERRFGLSSLRRHKEAHEQPSPPDPMPPISFSRPTPPPINIPMGQPVPQRTASGSSQGPPGARRAVSTSAIETPTSARSRSTSQTRWEPGMPLPPPPPGPPPASSRSQSVQSTSRTSEPMVSPPTRRPPPSNGSALGPVPPTPADWIDQDAQQATPTPSRGRAAGLTIDTTQPASSSQVTELTSSASLSRAGAVRLDKTIVQRRAESRTRQHESMDGILQPMQLTDIVVPSATTLSRRRTINKSTPRSGGRTMQDTPQTGGSDSQRDLLSLTPKALGSAQGTGRDMATPPFSPLSRESPRHRSSRCCAESTPNAAASQSLGFSLSDSRRQIRLLGSGCGDALRQRPIFINNGAQNCGRAFAASEAAATSDGDRVRLFADFIVSESRIRRERYASAIGAMGSEIFDLTRDLFRPMAARRESGIYPGQSQFTPLSSQPSRSHRGSIDSAYRDIAGQSSSAPTSANTPSSPLAGPPNNGTWTSNYMPSLSPILSLSVSGNGDGSSRGRPPSRWWESDSAGTGGHLMERSKRESKYMGMPKEAREALQWGDSPVQDELHTGISEPDFSAGYPPEKTGWHDQESALTPQPVGIRSSTQSLTSSASPTTPGPAQLDISRLVTLPPPYPRHHPAISDLSEIEHARARYQQTSRKKREEATKAASERRSALRSNLQQEINSGNMSFAEASAIEQDSNESEREGIKDLEKADFEHFQSQVVIPLNELLTGRITKANALFDGLASRLFDDVESAADMPQEEGDDKPELLEKLTLLKWIFEASEVLHRANYDLLSDRNDRYRDVVVTPYRLANNQEKVRSAEAFFAEDAAKRQLAFANEVLERTRTFQNVMEQNVVRGVEVQLSAFWDIAPPLSRLLDKVPGDLSGGGFRVQIPAQEYQENPTYHQHPLQYLFSLVLHAEKSTYQFIESQTNLLCLLHEVKEATAHAHAKVVQNEEGGERADALRQEEEKRLTEDLKEKVRVVQDQWHSALGEGVKGVKQTVGEWLLQTGGWDETLEDGGTWFRLDPCGRRSTDHASAISYQLLPSRLDPCRPPRRQPDALLLVHAHAGVVALEQRGVDALGAQVVEELHGLGGGVGVSGGGFGEAAADADVDGRSVAGEDGAGRELAQEAAVEGAQGGGVGGHGGDLCGSLFVQDFWVRR</sequence>
<feature type="compositionally biased region" description="Polar residues" evidence="1">
    <location>
        <begin position="416"/>
        <end position="437"/>
    </location>
</feature>
<feature type="region of interest" description="Disordered" evidence="1">
    <location>
        <begin position="595"/>
        <end position="783"/>
    </location>
</feature>
<evidence type="ECO:0000313" key="3">
    <source>
        <dbReference type="Proteomes" id="UP000008698"/>
    </source>
</evidence>
<dbReference type="eggNOG" id="ENOG502QURU">
    <property type="taxonomic scope" value="Eukaryota"/>
</dbReference>
<reference evidence="3" key="1">
    <citation type="journal article" date="2011" name="PLoS Pathog.">
        <title>Comparative genomics yields insights into niche adaptation of plant vascular wilt pathogens.</title>
        <authorList>
            <person name="Klosterman S.J."/>
            <person name="Subbarao K.V."/>
            <person name="Kang S."/>
            <person name="Veronese P."/>
            <person name="Gold S.E."/>
            <person name="Thomma B.P.H.J."/>
            <person name="Chen Z."/>
            <person name="Henrissat B."/>
            <person name="Lee Y.-H."/>
            <person name="Park J."/>
            <person name="Garcia-Pedrajas M.D."/>
            <person name="Barbara D.J."/>
            <person name="Anchieta A."/>
            <person name="de Jonge R."/>
            <person name="Santhanam P."/>
            <person name="Maruthachalam K."/>
            <person name="Atallah Z."/>
            <person name="Amyotte S.G."/>
            <person name="Paz Z."/>
            <person name="Inderbitzin P."/>
            <person name="Hayes R.J."/>
            <person name="Heiman D.I."/>
            <person name="Young S."/>
            <person name="Zeng Q."/>
            <person name="Engels R."/>
            <person name="Galagan J."/>
            <person name="Cuomo C.A."/>
            <person name="Dobinson K.F."/>
            <person name="Ma L.-J."/>
        </authorList>
    </citation>
    <scope>NUCLEOTIDE SEQUENCE [LARGE SCALE GENOMIC DNA]</scope>
    <source>
        <strain evidence="3">VaMs.102 / ATCC MYA-4576 / FGSC 10136</strain>
    </source>
</reference>
<dbReference type="OMA" id="KYMGVPR"/>
<dbReference type="GeneID" id="9536901"/>
<protein>
    <submittedName>
        <fullName evidence="2">Uncharacterized protein</fullName>
    </submittedName>
</protein>
<feature type="region of interest" description="Disordered" evidence="1">
    <location>
        <begin position="814"/>
        <end position="849"/>
    </location>
</feature>
<gene>
    <name evidence="2" type="ORF">VDBG_08177</name>
</gene>
<dbReference type="RefSeq" id="XP_003001918.1">
    <property type="nucleotide sequence ID" value="XM_003001872.1"/>
</dbReference>
<feature type="compositionally biased region" description="Pro residues" evidence="1">
    <location>
        <begin position="111"/>
        <end position="120"/>
    </location>
</feature>
<dbReference type="KEGG" id="val:VDBG_08177"/>
<feature type="region of interest" description="Disordered" evidence="1">
    <location>
        <begin position="376"/>
        <end position="486"/>
    </location>
</feature>
<dbReference type="HOGENOM" id="CLU_002370_0_0_1"/>
<feature type="compositionally biased region" description="Low complexity" evidence="1">
    <location>
        <begin position="629"/>
        <end position="642"/>
    </location>
</feature>
<evidence type="ECO:0000313" key="2">
    <source>
        <dbReference type="EMBL" id="EEY22067.1"/>
    </source>
</evidence>